<dbReference type="InterPro" id="IPR011009">
    <property type="entry name" value="Kinase-like_dom_sf"/>
</dbReference>
<keyword evidence="2" id="KW-1185">Reference proteome</keyword>
<organism evidence="1 2">
    <name type="scientific">Ureibacillus terrenus</name>
    <dbReference type="NCBI Taxonomy" id="118246"/>
    <lineage>
        <taxon>Bacteria</taxon>
        <taxon>Bacillati</taxon>
        <taxon>Bacillota</taxon>
        <taxon>Bacilli</taxon>
        <taxon>Bacillales</taxon>
        <taxon>Caryophanaceae</taxon>
        <taxon>Ureibacillus</taxon>
    </lineage>
</organism>
<dbReference type="EMBL" id="VIGD01000002">
    <property type="protein sequence ID" value="TQE91898.1"/>
    <property type="molecule type" value="Genomic_DNA"/>
</dbReference>
<dbReference type="RefSeq" id="WP_141601073.1">
    <property type="nucleotide sequence ID" value="NZ_VIGD01000002.1"/>
</dbReference>
<proteinExistence type="predicted"/>
<accession>A0A540V5A3</accession>
<comment type="caution">
    <text evidence="1">The sequence shown here is derived from an EMBL/GenBank/DDBJ whole genome shotgun (WGS) entry which is preliminary data.</text>
</comment>
<sequence length="89" mass="10581">MIRDLIENKTHHLFKQFIDEHTNYAVKEVMGAGAYGITYLLIEKRSGKKYVLKRLKSKHRNSKKLRQRFQKEMVLTLIWGSDFLLTTLI</sequence>
<evidence type="ECO:0008006" key="3">
    <source>
        <dbReference type="Google" id="ProtNLM"/>
    </source>
</evidence>
<reference evidence="1 2" key="1">
    <citation type="submission" date="2019-06" db="EMBL/GenBank/DDBJ databases">
        <title>Genome sequence of Ureibacillus terrenus.</title>
        <authorList>
            <person name="Maclea K.S."/>
            <person name="Simoes M."/>
        </authorList>
    </citation>
    <scope>NUCLEOTIDE SEQUENCE [LARGE SCALE GENOMIC DNA]</scope>
    <source>
        <strain evidence="1 2">ATCC BAA-384</strain>
    </source>
</reference>
<dbReference type="SUPFAM" id="SSF56112">
    <property type="entry name" value="Protein kinase-like (PK-like)"/>
    <property type="match status" value="1"/>
</dbReference>
<name>A0A540V5A3_9BACL</name>
<gene>
    <name evidence="1" type="ORF">FKZ59_02020</name>
</gene>
<protein>
    <recommendedName>
        <fullName evidence="3">Protein kinase domain-containing protein</fullName>
    </recommendedName>
</protein>
<dbReference type="AlphaFoldDB" id="A0A540V5A3"/>
<evidence type="ECO:0000313" key="1">
    <source>
        <dbReference type="EMBL" id="TQE91898.1"/>
    </source>
</evidence>
<dbReference type="Gene3D" id="3.30.200.20">
    <property type="entry name" value="Phosphorylase Kinase, domain 1"/>
    <property type="match status" value="1"/>
</dbReference>
<dbReference type="OrthoDB" id="9788659at2"/>
<dbReference type="Proteomes" id="UP000315753">
    <property type="component" value="Unassembled WGS sequence"/>
</dbReference>
<evidence type="ECO:0000313" key="2">
    <source>
        <dbReference type="Proteomes" id="UP000315753"/>
    </source>
</evidence>